<organism evidence="2">
    <name type="scientific">Caldilineaceae bacterium SB0664_bin_27</name>
    <dbReference type="NCBI Taxonomy" id="2605260"/>
    <lineage>
        <taxon>Bacteria</taxon>
        <taxon>Bacillati</taxon>
        <taxon>Chloroflexota</taxon>
        <taxon>Caldilineae</taxon>
        <taxon>Caldilineales</taxon>
        <taxon>Caldilineaceae</taxon>
    </lineage>
</organism>
<accession>A0A6B0YWF4</accession>
<evidence type="ECO:0000256" key="1">
    <source>
        <dbReference type="SAM" id="Phobius"/>
    </source>
</evidence>
<gene>
    <name evidence="2" type="ORF">F4Y42_12935</name>
</gene>
<feature type="transmembrane region" description="Helical" evidence="1">
    <location>
        <begin position="60"/>
        <end position="78"/>
    </location>
</feature>
<evidence type="ECO:0000313" key="2">
    <source>
        <dbReference type="EMBL" id="MXY94339.1"/>
    </source>
</evidence>
<feature type="transmembrane region" description="Helical" evidence="1">
    <location>
        <begin position="90"/>
        <end position="107"/>
    </location>
</feature>
<proteinExistence type="predicted"/>
<dbReference type="EMBL" id="VXRG01000107">
    <property type="protein sequence ID" value="MXY94339.1"/>
    <property type="molecule type" value="Genomic_DNA"/>
</dbReference>
<comment type="caution">
    <text evidence="2">The sequence shown here is derived from an EMBL/GenBank/DDBJ whole genome shotgun (WGS) entry which is preliminary data.</text>
</comment>
<keyword evidence="1" id="KW-0812">Transmembrane</keyword>
<sequence length="202" mass="22464">MKNDIAKTSIGRVALLSSRPILALVAAMFVADLLGSMGWVQGRIQGETLFYLFNNPISNWGVMMTLLIWMLTTGIQMVSSGMAYRAKTNPYMAGVGFYIWLFGSILGRKSLKFNSANYGSVFTIEYGKLAKEWSGMSFLIALYWPSQIFDMATDASFYLTTPLRAFNLFFAFSSLVSEQLAYMASAAKSLGDEALEEMRGYL</sequence>
<dbReference type="AlphaFoldDB" id="A0A6B0YWF4"/>
<keyword evidence="1" id="KW-0472">Membrane</keyword>
<protein>
    <submittedName>
        <fullName evidence="2">Uncharacterized protein</fullName>
    </submittedName>
</protein>
<reference evidence="2" key="1">
    <citation type="submission" date="2019-09" db="EMBL/GenBank/DDBJ databases">
        <title>Characterisation of the sponge microbiome using genome-centric metagenomics.</title>
        <authorList>
            <person name="Engelberts J.P."/>
            <person name="Robbins S.J."/>
            <person name="De Goeij J.M."/>
            <person name="Aranda M."/>
            <person name="Bell S.C."/>
            <person name="Webster N.S."/>
        </authorList>
    </citation>
    <scope>NUCLEOTIDE SEQUENCE</scope>
    <source>
        <strain evidence="2">SB0664_bin_27</strain>
    </source>
</reference>
<keyword evidence="1" id="KW-1133">Transmembrane helix</keyword>
<feature type="transmembrane region" description="Helical" evidence="1">
    <location>
        <begin position="21"/>
        <end position="40"/>
    </location>
</feature>
<name>A0A6B0YWF4_9CHLR</name>